<organism evidence="5 6">
    <name type="scientific">Klenkia soli</name>
    <dbReference type="NCBI Taxonomy" id="1052260"/>
    <lineage>
        <taxon>Bacteria</taxon>
        <taxon>Bacillati</taxon>
        <taxon>Actinomycetota</taxon>
        <taxon>Actinomycetes</taxon>
        <taxon>Geodermatophilales</taxon>
        <taxon>Geodermatophilaceae</taxon>
        <taxon>Klenkia</taxon>
    </lineage>
</organism>
<dbReference type="STRING" id="1052260.SAMN05660199_00923"/>
<dbReference type="Pfam" id="PF00015">
    <property type="entry name" value="MCPsignal"/>
    <property type="match status" value="1"/>
</dbReference>
<keyword evidence="3" id="KW-0812">Transmembrane</keyword>
<name>A0A1H0F0Y4_9ACTN</name>
<evidence type="ECO:0000256" key="3">
    <source>
        <dbReference type="SAM" id="Phobius"/>
    </source>
</evidence>
<evidence type="ECO:0000256" key="2">
    <source>
        <dbReference type="PROSITE-ProRule" id="PRU00284"/>
    </source>
</evidence>
<keyword evidence="3" id="KW-0472">Membrane</keyword>
<evidence type="ECO:0000313" key="6">
    <source>
        <dbReference type="Proteomes" id="UP000199088"/>
    </source>
</evidence>
<evidence type="ECO:0000313" key="5">
    <source>
        <dbReference type="EMBL" id="SDN88302.1"/>
    </source>
</evidence>
<proteinExistence type="predicted"/>
<sequence>MQVGGNGTAGRGPVLVGAGAPVVVAVAAVVGAPVAVVLVLAVLAAVAVVVVGRSGSGGDDVPGDRTVAAALARGDLSAAVGTPVGDAMGELGERLRPLTAEAALLGVAGQIMADAGSTIAAGTRETSAAVAGITGSAHDVSAKVAMMAAAGEEMQAAIGEISRNAQEAARSAGVGVAAVTRAEELMAALDRSSVSIGDVVKTISAIAEQTNLLALNATIEAARAGDAGKGFAVVATEVKDLAQESARATEEIASTVERIREETAAAAAAVAQVRDVVARMSEYQQSIATAVEQQTATTGELTSATAAVSSQTVSIVTAIETIAARAEDTSVAAGRNEAAVGELRQIARRVDGVVGGVRLREVPAEPASWPMAWDRAANRFDFAQVGSFTLADAQAFERDFGVAMQNPRPGFTVMADMRRLNPSPPEVQEIQQATMALALEKGLTYSVIVLDNPLLAMQMQQSSEAAGAPIAYATSPEEALRMFAARPAVRA</sequence>
<accession>A0A1H0F0Y4</accession>
<gene>
    <name evidence="5" type="ORF">SAMN05660199_00923</name>
</gene>
<dbReference type="SUPFAM" id="SSF58104">
    <property type="entry name" value="Methyl-accepting chemotaxis protein (MCP) signaling domain"/>
    <property type="match status" value="1"/>
</dbReference>
<keyword evidence="3" id="KW-1133">Transmembrane helix</keyword>
<dbReference type="SMART" id="SM00283">
    <property type="entry name" value="MA"/>
    <property type="match status" value="1"/>
</dbReference>
<dbReference type="Proteomes" id="UP000199088">
    <property type="component" value="Unassembled WGS sequence"/>
</dbReference>
<keyword evidence="1 2" id="KW-0807">Transducer</keyword>
<dbReference type="GO" id="GO:0016020">
    <property type="term" value="C:membrane"/>
    <property type="evidence" value="ECO:0007669"/>
    <property type="project" value="InterPro"/>
</dbReference>
<dbReference type="PANTHER" id="PTHR32089">
    <property type="entry name" value="METHYL-ACCEPTING CHEMOTAXIS PROTEIN MCPB"/>
    <property type="match status" value="1"/>
</dbReference>
<dbReference type="GO" id="GO:0007165">
    <property type="term" value="P:signal transduction"/>
    <property type="evidence" value="ECO:0007669"/>
    <property type="project" value="UniProtKB-KW"/>
</dbReference>
<dbReference type="Gene3D" id="1.10.287.950">
    <property type="entry name" value="Methyl-accepting chemotaxis protein"/>
    <property type="match status" value="1"/>
</dbReference>
<evidence type="ECO:0000256" key="1">
    <source>
        <dbReference type="ARBA" id="ARBA00023224"/>
    </source>
</evidence>
<dbReference type="PANTHER" id="PTHR32089:SF112">
    <property type="entry name" value="LYSOZYME-LIKE PROTEIN-RELATED"/>
    <property type="match status" value="1"/>
</dbReference>
<dbReference type="PROSITE" id="PS50111">
    <property type="entry name" value="CHEMOTAXIS_TRANSDUC_2"/>
    <property type="match status" value="1"/>
</dbReference>
<feature type="transmembrane region" description="Helical" evidence="3">
    <location>
        <begin position="20"/>
        <end position="51"/>
    </location>
</feature>
<reference evidence="6" key="1">
    <citation type="submission" date="2016-10" db="EMBL/GenBank/DDBJ databases">
        <authorList>
            <person name="Varghese N."/>
            <person name="Submissions S."/>
        </authorList>
    </citation>
    <scope>NUCLEOTIDE SEQUENCE [LARGE SCALE GENOMIC DNA]</scope>
    <source>
        <strain evidence="6">DSM 45843</strain>
    </source>
</reference>
<feature type="domain" description="Methyl-accepting transducer" evidence="4">
    <location>
        <begin position="115"/>
        <end position="330"/>
    </location>
</feature>
<protein>
    <submittedName>
        <fullName evidence="5">Methyl-accepting chemotaxis protein</fullName>
    </submittedName>
</protein>
<evidence type="ECO:0000259" key="4">
    <source>
        <dbReference type="PROSITE" id="PS50111"/>
    </source>
</evidence>
<dbReference type="InterPro" id="IPR004089">
    <property type="entry name" value="MCPsignal_dom"/>
</dbReference>
<dbReference type="EMBL" id="FNIR01000002">
    <property type="protein sequence ID" value="SDN88302.1"/>
    <property type="molecule type" value="Genomic_DNA"/>
</dbReference>
<dbReference type="AlphaFoldDB" id="A0A1H0F0Y4"/>
<keyword evidence="6" id="KW-1185">Reference proteome</keyword>